<dbReference type="InterPro" id="IPR020616">
    <property type="entry name" value="Thiolase_N"/>
</dbReference>
<dbReference type="Gene3D" id="3.40.47.10">
    <property type="match status" value="1"/>
</dbReference>
<gene>
    <name evidence="3" type="ORF">ENF32_01065</name>
</gene>
<dbReference type="Proteomes" id="UP000885690">
    <property type="component" value="Unassembled WGS sequence"/>
</dbReference>
<dbReference type="PANTHER" id="PTHR42870:SF6">
    <property type="entry name" value="ACETYL-COA C-ACYLTRANSFERASE"/>
    <property type="match status" value="1"/>
</dbReference>
<feature type="domain" description="Thiolase N-terminal" evidence="1">
    <location>
        <begin position="11"/>
        <end position="258"/>
    </location>
</feature>
<dbReference type="Pfam" id="PF22691">
    <property type="entry name" value="Thiolase_C_1"/>
    <property type="match status" value="1"/>
</dbReference>
<dbReference type="AlphaFoldDB" id="A0A7C0U627"/>
<accession>A0A7C0U627</accession>
<dbReference type="InterPro" id="IPR002155">
    <property type="entry name" value="Thiolase"/>
</dbReference>
<comment type="caution">
    <text evidence="3">The sequence shown here is derived from an EMBL/GenBank/DDBJ whole genome shotgun (WGS) entry which is preliminary data.</text>
</comment>
<protein>
    <recommendedName>
        <fullName evidence="4">Acetyl-CoA C-acetyltransferase</fullName>
    </recommendedName>
</protein>
<reference evidence="3" key="1">
    <citation type="journal article" date="2020" name="mSystems">
        <title>Genome- and Community-Level Interaction Insights into Carbon Utilization and Element Cycling Functions of Hydrothermarchaeota in Hydrothermal Sediment.</title>
        <authorList>
            <person name="Zhou Z."/>
            <person name="Liu Y."/>
            <person name="Xu W."/>
            <person name="Pan J."/>
            <person name="Luo Z.H."/>
            <person name="Li M."/>
        </authorList>
    </citation>
    <scope>NUCLEOTIDE SEQUENCE [LARGE SCALE GENOMIC DNA]</scope>
    <source>
        <strain evidence="3">HyVt-115</strain>
    </source>
</reference>
<dbReference type="GO" id="GO:0003988">
    <property type="term" value="F:acetyl-CoA C-acyltransferase activity"/>
    <property type="evidence" value="ECO:0007669"/>
    <property type="project" value="UniProtKB-ARBA"/>
</dbReference>
<evidence type="ECO:0000313" key="3">
    <source>
        <dbReference type="EMBL" id="HDD52643.1"/>
    </source>
</evidence>
<dbReference type="SUPFAM" id="SSF53901">
    <property type="entry name" value="Thiolase-like"/>
    <property type="match status" value="1"/>
</dbReference>
<evidence type="ECO:0008006" key="4">
    <source>
        <dbReference type="Google" id="ProtNLM"/>
    </source>
</evidence>
<dbReference type="PIRSF" id="PIRSF000429">
    <property type="entry name" value="Ac-CoA_Ac_transf"/>
    <property type="match status" value="1"/>
</dbReference>
<proteinExistence type="predicted"/>
<evidence type="ECO:0000259" key="2">
    <source>
        <dbReference type="Pfam" id="PF22691"/>
    </source>
</evidence>
<dbReference type="CDD" id="cd00829">
    <property type="entry name" value="SCP-x_thiolase"/>
    <property type="match status" value="1"/>
</dbReference>
<dbReference type="Pfam" id="PF00108">
    <property type="entry name" value="Thiolase_N"/>
    <property type="match status" value="1"/>
</dbReference>
<name>A0A7C0U627_9BACT</name>
<evidence type="ECO:0000259" key="1">
    <source>
        <dbReference type="Pfam" id="PF00108"/>
    </source>
</evidence>
<feature type="domain" description="Thiolase C-terminal" evidence="2">
    <location>
        <begin position="279"/>
        <end position="419"/>
    </location>
</feature>
<dbReference type="EMBL" id="DQWS01000043">
    <property type="protein sequence ID" value="HDD52643.1"/>
    <property type="molecule type" value="Genomic_DNA"/>
</dbReference>
<dbReference type="PANTHER" id="PTHR42870">
    <property type="entry name" value="ACETYL-COA C-ACETYLTRANSFERASE"/>
    <property type="match status" value="1"/>
</dbReference>
<organism evidence="3">
    <name type="scientific">Thermosulfidibacter takaii</name>
    <dbReference type="NCBI Taxonomy" id="412593"/>
    <lineage>
        <taxon>Bacteria</taxon>
        <taxon>Pseudomonadati</taxon>
        <taxon>Thermosulfidibacterota</taxon>
        <taxon>Thermosulfidibacteria</taxon>
        <taxon>Thermosulfidibacterales</taxon>
        <taxon>Thermosulfidibacteraceae</taxon>
    </lineage>
</organism>
<sequence length="422" mass="46110">MKGKRRLGKGVCIVGAGMSRFDMYRDKDSKQLFAEAFKECIDSVDKGMDPRDIQALWLGNFTNDFFIHQGHWGPIISDLLGLPPKPATRTEGACASSTLAVKDAAYAIASGMYDVVLAGGVEEMSKISTEAVSEGLALAGSPYEVYEGFTFPAVFGAIATAYFAKYGATWEDLNHVTVKSHENAKLNPKAQFNMTIRDIMGMRIEKYRKKGQPVPEWRDEFEALRDPRFNPVVAWPMHLFDCCPISDGAACVLLVAEEIAKNFTDNPIYIIGMGQGSGRALHNCPSLTSLEANKYAAKEAYEMAGLTPREIQFAEVHDCFSIAELIHIEDLGFCEEGTAYRFVREGGTRLDGPMPINTSGGLKCKGHPVGATGVAQIVEVWLQLRGEAGPRQIPKRDLHIGASQNLGGTGGTCTFMIFSNEK</sequence>
<dbReference type="InterPro" id="IPR055140">
    <property type="entry name" value="Thiolase_C_2"/>
</dbReference>
<dbReference type="InterPro" id="IPR016039">
    <property type="entry name" value="Thiolase-like"/>
</dbReference>